<accession>A0A672TM55</accession>
<dbReference type="PANTHER" id="PTHR36961">
    <property type="entry name" value="LEUKEMIA-ASSOCIATED PROTEIN 7"/>
    <property type="match status" value="1"/>
</dbReference>
<protein>
    <submittedName>
        <fullName evidence="2">Uncharacterized protein</fullName>
    </submittedName>
</protein>
<dbReference type="Proteomes" id="UP000472266">
    <property type="component" value="Chromosome 2"/>
</dbReference>
<dbReference type="Pfam" id="PF15760">
    <property type="entry name" value="DLEU7"/>
    <property type="match status" value="1"/>
</dbReference>
<evidence type="ECO:0000313" key="2">
    <source>
        <dbReference type="Ensembl" id="ENSSHBP00005001935.1"/>
    </source>
</evidence>
<reference evidence="2" key="2">
    <citation type="submission" date="2025-08" db="UniProtKB">
        <authorList>
            <consortium name="Ensembl"/>
        </authorList>
    </citation>
    <scope>IDENTIFICATION</scope>
</reference>
<evidence type="ECO:0000256" key="1">
    <source>
        <dbReference type="SAM" id="MobiDB-lite"/>
    </source>
</evidence>
<feature type="compositionally biased region" description="Basic and acidic residues" evidence="1">
    <location>
        <begin position="71"/>
        <end position="83"/>
    </location>
</feature>
<reference evidence="2 3" key="1">
    <citation type="submission" date="2019-11" db="EMBL/GenBank/DDBJ databases">
        <title>Strigops habroptila (kakapo) genome, bStrHab1, primary haplotype, v2.</title>
        <authorList>
            <person name="Jarvis E.D."/>
            <person name="Howard J."/>
            <person name="Rhie A."/>
            <person name="Phillippy A."/>
            <person name="Korlach J."/>
            <person name="Digby A."/>
            <person name="Iorns D."/>
            <person name="Eason D."/>
            <person name="Robertson B."/>
            <person name="Raemaekers T."/>
            <person name="Howe K."/>
            <person name="Lewin H."/>
            <person name="Damas J."/>
            <person name="Hastie A."/>
            <person name="Tracey A."/>
            <person name="Chow W."/>
            <person name="Fedrigo O."/>
        </authorList>
    </citation>
    <scope>NUCLEOTIDE SEQUENCE [LARGE SCALE GENOMIC DNA]</scope>
</reference>
<name>A0A672TM55_STRHB</name>
<keyword evidence="3" id="KW-1185">Reference proteome</keyword>
<dbReference type="InParanoid" id="A0A672TM55"/>
<dbReference type="PANTHER" id="PTHR36961:SF1">
    <property type="entry name" value="LEUKEMIA-ASSOCIATED PROTEIN 7"/>
    <property type="match status" value="1"/>
</dbReference>
<feature type="region of interest" description="Disordered" evidence="1">
    <location>
        <begin position="63"/>
        <end position="103"/>
    </location>
</feature>
<dbReference type="AlphaFoldDB" id="A0A672TM55"/>
<proteinExistence type="predicted"/>
<sequence>MAGPSALLLSIRHQAEALCTLQAAVASHLPCSPPQPSHTQTFGAGRAGTAWHSPGAVMELSEPGVAQELEEERKAPRKSPKEGEESEDLSSLSPGDPRPERLSWPRLARCETLREKALCSKMSRIVEATSRLVQVEQSLLLPLLQQHPLPLHPKIWVQLFKPGLAPSLPLPSYL</sequence>
<organism evidence="2 3">
    <name type="scientific">Strigops habroptila</name>
    <name type="common">Kakapo</name>
    <dbReference type="NCBI Taxonomy" id="2489341"/>
    <lineage>
        <taxon>Eukaryota</taxon>
        <taxon>Metazoa</taxon>
        <taxon>Chordata</taxon>
        <taxon>Craniata</taxon>
        <taxon>Vertebrata</taxon>
        <taxon>Euteleostomi</taxon>
        <taxon>Archelosauria</taxon>
        <taxon>Archosauria</taxon>
        <taxon>Dinosauria</taxon>
        <taxon>Saurischia</taxon>
        <taxon>Theropoda</taxon>
        <taxon>Coelurosauria</taxon>
        <taxon>Aves</taxon>
        <taxon>Neognathae</taxon>
        <taxon>Neoaves</taxon>
        <taxon>Telluraves</taxon>
        <taxon>Australaves</taxon>
        <taxon>Psittaciformes</taxon>
        <taxon>Psittacidae</taxon>
        <taxon>Strigops</taxon>
    </lineage>
</organism>
<dbReference type="Ensembl" id="ENSSHBT00005002382.1">
    <property type="protein sequence ID" value="ENSSHBP00005001935.1"/>
    <property type="gene ID" value="ENSSHBG00005001793.1"/>
</dbReference>
<feature type="region of interest" description="Disordered" evidence="1">
    <location>
        <begin position="32"/>
        <end position="51"/>
    </location>
</feature>
<dbReference type="OMA" id="QFEKDLH"/>
<dbReference type="InterPro" id="IPR031510">
    <property type="entry name" value="DLEU7"/>
</dbReference>
<evidence type="ECO:0000313" key="3">
    <source>
        <dbReference type="Proteomes" id="UP000472266"/>
    </source>
</evidence>
<reference evidence="2" key="3">
    <citation type="submission" date="2025-09" db="UniProtKB">
        <authorList>
            <consortium name="Ensembl"/>
        </authorList>
    </citation>
    <scope>IDENTIFICATION</scope>
</reference>